<evidence type="ECO:0000313" key="3">
    <source>
        <dbReference type="Proteomes" id="UP000614287"/>
    </source>
</evidence>
<feature type="transmembrane region" description="Helical" evidence="1">
    <location>
        <begin position="12"/>
        <end position="31"/>
    </location>
</feature>
<dbReference type="RefSeq" id="WP_189490094.1">
    <property type="nucleotide sequence ID" value="NZ_BMZG01000001.1"/>
</dbReference>
<sequence>MKKTLDWFKKHEVTIVLCLGLLGIFILPWLFTRPWIGDFTNLGQVGDTIGGTTAPFIGLLSAWLVYRAFKAQIKANELISEQLKLEEQRYAEGKEKDREAAQTTNFLKMYEAYVRALNDAVLTEKNDNQKHDYRGKQYLKFLSTAKNINLKNFLNWEKETPLYPEFIFMDPTTSTIYELSKYDGSNFDDWGNFLLATGYPALINYDSFLKEHSNIFRITYQLLKQELEQEGKLKWENIRFFKAQLTEAELIALAMNILFVKEGREGLGLAAEKSGLFEHLKAINLRRLIKREFPGMDGFFSIEITEAAYKAKPVILHKK</sequence>
<organism evidence="2 3">
    <name type="scientific">Formosimonas limnophila</name>
    <dbReference type="NCBI Taxonomy" id="1384487"/>
    <lineage>
        <taxon>Bacteria</taxon>
        <taxon>Pseudomonadati</taxon>
        <taxon>Pseudomonadota</taxon>
        <taxon>Betaproteobacteria</taxon>
        <taxon>Burkholderiales</taxon>
        <taxon>Burkholderiaceae</taxon>
        <taxon>Formosimonas</taxon>
    </lineage>
</organism>
<protein>
    <recommendedName>
        <fullName evidence="4">Phage abortive infection protein</fullName>
    </recommendedName>
</protein>
<comment type="caution">
    <text evidence="2">The sequence shown here is derived from an EMBL/GenBank/DDBJ whole genome shotgun (WGS) entry which is preliminary data.</text>
</comment>
<keyword evidence="3" id="KW-1185">Reference proteome</keyword>
<evidence type="ECO:0000256" key="1">
    <source>
        <dbReference type="SAM" id="Phobius"/>
    </source>
</evidence>
<proteinExistence type="predicted"/>
<name>A0A8J3FY70_9BURK</name>
<gene>
    <name evidence="2" type="ORF">GCM10009007_00170</name>
</gene>
<dbReference type="Proteomes" id="UP000614287">
    <property type="component" value="Unassembled WGS sequence"/>
</dbReference>
<reference evidence="2" key="2">
    <citation type="submission" date="2020-09" db="EMBL/GenBank/DDBJ databases">
        <authorList>
            <person name="Sun Q."/>
            <person name="Kim S."/>
        </authorList>
    </citation>
    <scope>NUCLEOTIDE SEQUENCE</scope>
    <source>
        <strain evidence="2">KCTC 32501</strain>
    </source>
</reference>
<evidence type="ECO:0000313" key="2">
    <source>
        <dbReference type="EMBL" id="GHA63852.1"/>
    </source>
</evidence>
<feature type="transmembrane region" description="Helical" evidence="1">
    <location>
        <begin position="51"/>
        <end position="69"/>
    </location>
</feature>
<accession>A0A8J3FY70</accession>
<dbReference type="AlphaFoldDB" id="A0A8J3FY70"/>
<reference evidence="2" key="1">
    <citation type="journal article" date="2014" name="Int. J. Syst. Evol. Microbiol.">
        <title>Complete genome sequence of Corynebacterium casei LMG S-19264T (=DSM 44701T), isolated from a smear-ripened cheese.</title>
        <authorList>
            <consortium name="US DOE Joint Genome Institute (JGI-PGF)"/>
            <person name="Walter F."/>
            <person name="Albersmeier A."/>
            <person name="Kalinowski J."/>
            <person name="Ruckert C."/>
        </authorList>
    </citation>
    <scope>NUCLEOTIDE SEQUENCE</scope>
    <source>
        <strain evidence="2">KCTC 32501</strain>
    </source>
</reference>
<keyword evidence="1" id="KW-0472">Membrane</keyword>
<keyword evidence="1" id="KW-0812">Transmembrane</keyword>
<dbReference type="EMBL" id="BMZG01000001">
    <property type="protein sequence ID" value="GHA63852.1"/>
    <property type="molecule type" value="Genomic_DNA"/>
</dbReference>
<evidence type="ECO:0008006" key="4">
    <source>
        <dbReference type="Google" id="ProtNLM"/>
    </source>
</evidence>
<keyword evidence="1" id="KW-1133">Transmembrane helix</keyword>